<feature type="compositionally biased region" description="Polar residues" evidence="2">
    <location>
        <begin position="8"/>
        <end position="19"/>
    </location>
</feature>
<protein>
    <recommendedName>
        <fullName evidence="3">C3H1-type domain-containing protein</fullName>
    </recommendedName>
</protein>
<sequence>MEDVTELPRSSTEGTSSKGSPAVYHTIWLEECSSSSSSTTSSPHPRPASEAAGARDQDLPGAQPASEARSEGVQVQAASSSFSARAPCLEATPEGGYRSQTDPAPPWPAHESSHGGLQGGVDAHACSSAEGYAQPQAVVAPTQPSDQPCNHAGGSSLRVGAATVSLDVMQNGNPACPELPSAGSALHAGGTCTPCLFWFKGWCKRRQDCTYCHLVHHGQTDKRIRPSKRTRERKRMEAAAEAAAEAAVEEAGEHS</sequence>
<evidence type="ECO:0000259" key="3">
    <source>
        <dbReference type="PROSITE" id="PS50103"/>
    </source>
</evidence>
<reference evidence="4" key="1">
    <citation type="submission" date="2021-01" db="EMBL/GenBank/DDBJ databases">
        <authorList>
            <person name="Corre E."/>
            <person name="Pelletier E."/>
            <person name="Niang G."/>
            <person name="Scheremetjew M."/>
            <person name="Finn R."/>
            <person name="Kale V."/>
            <person name="Holt S."/>
            <person name="Cochrane G."/>
            <person name="Meng A."/>
            <person name="Brown T."/>
            <person name="Cohen L."/>
        </authorList>
    </citation>
    <scope>NUCLEOTIDE SEQUENCE</scope>
    <source>
        <strain evidence="4">OF101</strain>
    </source>
</reference>
<organism evidence="4">
    <name type="scientific">Alexandrium catenella</name>
    <name type="common">Red tide dinoflagellate</name>
    <name type="synonym">Gonyaulax catenella</name>
    <dbReference type="NCBI Taxonomy" id="2925"/>
    <lineage>
        <taxon>Eukaryota</taxon>
        <taxon>Sar</taxon>
        <taxon>Alveolata</taxon>
        <taxon>Dinophyceae</taxon>
        <taxon>Gonyaulacales</taxon>
        <taxon>Pyrocystaceae</taxon>
        <taxon>Alexandrium</taxon>
    </lineage>
</organism>
<dbReference type="GO" id="GO:0008270">
    <property type="term" value="F:zinc ion binding"/>
    <property type="evidence" value="ECO:0007669"/>
    <property type="project" value="UniProtKB-KW"/>
</dbReference>
<feature type="compositionally biased region" description="Low complexity" evidence="2">
    <location>
        <begin position="77"/>
        <end position="86"/>
    </location>
</feature>
<keyword evidence="1" id="KW-0862">Zinc</keyword>
<evidence type="ECO:0000256" key="1">
    <source>
        <dbReference type="PROSITE-ProRule" id="PRU00723"/>
    </source>
</evidence>
<proteinExistence type="predicted"/>
<keyword evidence="1" id="KW-0479">Metal-binding</keyword>
<gene>
    <name evidence="4" type="ORF">ACAT0790_LOCUS60895</name>
</gene>
<dbReference type="InterPro" id="IPR000571">
    <property type="entry name" value="Znf_CCCH"/>
</dbReference>
<feature type="zinc finger region" description="C3H1-type" evidence="1">
    <location>
        <begin position="194"/>
        <end position="216"/>
    </location>
</feature>
<dbReference type="EMBL" id="HBGE01102205">
    <property type="protein sequence ID" value="CAD9184123.1"/>
    <property type="molecule type" value="Transcribed_RNA"/>
</dbReference>
<accession>A0A7S1WS34</accession>
<dbReference type="AlphaFoldDB" id="A0A7S1WS34"/>
<keyword evidence="1" id="KW-0863">Zinc-finger</keyword>
<evidence type="ECO:0000313" key="4">
    <source>
        <dbReference type="EMBL" id="CAD9184123.1"/>
    </source>
</evidence>
<evidence type="ECO:0000256" key="2">
    <source>
        <dbReference type="SAM" id="MobiDB-lite"/>
    </source>
</evidence>
<feature type="compositionally biased region" description="Low complexity" evidence="2">
    <location>
        <begin position="33"/>
        <end position="42"/>
    </location>
</feature>
<dbReference type="PROSITE" id="PS50103">
    <property type="entry name" value="ZF_C3H1"/>
    <property type="match status" value="1"/>
</dbReference>
<name>A0A7S1WS34_ALECA</name>
<feature type="domain" description="C3H1-type" evidence="3">
    <location>
        <begin position="194"/>
        <end position="216"/>
    </location>
</feature>
<feature type="region of interest" description="Disordered" evidence="2">
    <location>
        <begin position="223"/>
        <end position="255"/>
    </location>
</feature>
<feature type="region of interest" description="Disordered" evidence="2">
    <location>
        <begin position="1"/>
        <end position="117"/>
    </location>
</feature>